<feature type="transmembrane region" description="Helical" evidence="1">
    <location>
        <begin position="39"/>
        <end position="62"/>
    </location>
</feature>
<keyword evidence="1" id="KW-0472">Membrane</keyword>
<keyword evidence="1" id="KW-0812">Transmembrane</keyword>
<feature type="transmembrane region" description="Helical" evidence="1">
    <location>
        <begin position="349"/>
        <end position="371"/>
    </location>
</feature>
<feature type="transmembrane region" description="Helical" evidence="1">
    <location>
        <begin position="97"/>
        <end position="121"/>
    </location>
</feature>
<dbReference type="Gene3D" id="1.20.1250.20">
    <property type="entry name" value="MFS general substrate transporter like domains"/>
    <property type="match status" value="1"/>
</dbReference>
<dbReference type="InterPro" id="IPR052524">
    <property type="entry name" value="MFS_Cyanate_Porter"/>
</dbReference>
<feature type="transmembrane region" description="Helical" evidence="1">
    <location>
        <begin position="128"/>
        <end position="150"/>
    </location>
</feature>
<name>A0ABX2FC52_9PSEU</name>
<feature type="transmembrane region" description="Helical" evidence="1">
    <location>
        <begin position="156"/>
        <end position="175"/>
    </location>
</feature>
<evidence type="ECO:0000256" key="1">
    <source>
        <dbReference type="SAM" id="Phobius"/>
    </source>
</evidence>
<organism evidence="2 3">
    <name type="scientific">Kibdelosporangium persicum</name>
    <dbReference type="NCBI Taxonomy" id="2698649"/>
    <lineage>
        <taxon>Bacteria</taxon>
        <taxon>Bacillati</taxon>
        <taxon>Actinomycetota</taxon>
        <taxon>Actinomycetes</taxon>
        <taxon>Pseudonocardiales</taxon>
        <taxon>Pseudonocardiaceae</taxon>
        <taxon>Kibdelosporangium</taxon>
    </lineage>
</organism>
<dbReference type="Proteomes" id="UP000763557">
    <property type="component" value="Unassembled WGS sequence"/>
</dbReference>
<evidence type="ECO:0000313" key="3">
    <source>
        <dbReference type="Proteomes" id="UP000763557"/>
    </source>
</evidence>
<keyword evidence="1" id="KW-1133">Transmembrane helix</keyword>
<feature type="transmembrane region" description="Helical" evidence="1">
    <location>
        <begin position="230"/>
        <end position="249"/>
    </location>
</feature>
<feature type="transmembrane region" description="Helical" evidence="1">
    <location>
        <begin position="74"/>
        <end position="91"/>
    </location>
</feature>
<dbReference type="Pfam" id="PF07690">
    <property type="entry name" value="MFS_1"/>
    <property type="match status" value="1"/>
</dbReference>
<feature type="transmembrane region" description="Helical" evidence="1">
    <location>
        <begin position="286"/>
        <end position="306"/>
    </location>
</feature>
<reference evidence="2 3" key="1">
    <citation type="submission" date="2020-01" db="EMBL/GenBank/DDBJ databases">
        <title>Kibdelosporangium persica a novel Actinomycetes from a hot desert in Iran.</title>
        <authorList>
            <person name="Safaei N."/>
            <person name="Zaburannyi N."/>
            <person name="Mueller R."/>
            <person name="Wink J."/>
        </authorList>
    </citation>
    <scope>NUCLEOTIDE SEQUENCE [LARGE SCALE GENOMIC DNA]</scope>
    <source>
        <strain evidence="2 3">4NS15</strain>
    </source>
</reference>
<dbReference type="PANTHER" id="PTHR23523">
    <property type="match status" value="1"/>
</dbReference>
<dbReference type="SUPFAM" id="SSF103473">
    <property type="entry name" value="MFS general substrate transporter"/>
    <property type="match status" value="1"/>
</dbReference>
<dbReference type="InterPro" id="IPR011701">
    <property type="entry name" value="MFS"/>
</dbReference>
<feature type="transmembrane region" description="Helical" evidence="1">
    <location>
        <begin position="261"/>
        <end position="280"/>
    </location>
</feature>
<gene>
    <name evidence="2" type="ORF">GC106_62070</name>
</gene>
<feature type="transmembrane region" description="Helical" evidence="1">
    <location>
        <begin position="318"/>
        <end position="343"/>
    </location>
</feature>
<proteinExistence type="predicted"/>
<dbReference type="RefSeq" id="WP_173138585.1">
    <property type="nucleotide sequence ID" value="NZ_JAAATY010000023.1"/>
</dbReference>
<keyword evidence="3" id="KW-1185">Reference proteome</keyword>
<comment type="caution">
    <text evidence="2">The sequence shown here is derived from an EMBL/GenBank/DDBJ whole genome shotgun (WGS) entry which is preliminary data.</text>
</comment>
<protein>
    <submittedName>
        <fullName evidence="2">Major facilitator transporter</fullName>
    </submittedName>
</protein>
<accession>A0ABX2FC52</accession>
<dbReference type="InterPro" id="IPR036259">
    <property type="entry name" value="MFS_trans_sf"/>
</dbReference>
<dbReference type="EMBL" id="JAAATY010000023">
    <property type="protein sequence ID" value="NRN68951.1"/>
    <property type="molecule type" value="Genomic_DNA"/>
</dbReference>
<dbReference type="PANTHER" id="PTHR23523:SF2">
    <property type="entry name" value="2-NITROIMIDAZOLE TRANSPORTER"/>
    <property type="match status" value="1"/>
</dbReference>
<feature type="transmembrane region" description="Helical" evidence="1">
    <location>
        <begin position="196"/>
        <end position="218"/>
    </location>
</feature>
<sequence>MIWGPVLPAAVVFLVGLNLRPAVTSLGSALPDVATAPGVNGAVAAVLVALPLWVCGTGALLAPRLQALLGTQRTVRVALVLLALAQVVRVADGPGVLIAGTVLVCVAIALIATMLPLLVGAKSTASSVCYTLSLGCGSTAGALITPWIVAHSSWRLGLAGWAVLAAAALPFTRRLEGVRPGHGVVSPLPVARSGPAWGLTVYFGLVSTVTFLVMGWLPAILRDAGVPADVAGACLSLSMVIGLPMMWLVPWWLHRRRQQPVLLAVLVVPSMVGVVGLLVAPTVMPWLWASGLGVGMGGVALALTSIPRRAGGRADVTTALSAMVQGGGYFIAGVGALACGLVHAVTRSWAVSLVMILIVLCGQAGAGLAAVRPGVVRAGAVPRQRTASRPGRVGQRQCQ</sequence>
<evidence type="ECO:0000313" key="2">
    <source>
        <dbReference type="EMBL" id="NRN68951.1"/>
    </source>
</evidence>